<dbReference type="Pfam" id="PF03942">
    <property type="entry name" value="DTW"/>
    <property type="match status" value="1"/>
</dbReference>
<dbReference type="InterPro" id="IPR039262">
    <property type="entry name" value="DTWD2/TAPT"/>
</dbReference>
<evidence type="ECO:0000256" key="5">
    <source>
        <dbReference type="SAM" id="MobiDB-lite"/>
    </source>
</evidence>
<accession>A0ABU3R1Q9</accession>
<organism evidence="7 8">
    <name type="scientific">Psychrosphaera aquimarina</name>
    <dbReference type="NCBI Taxonomy" id="2044854"/>
    <lineage>
        <taxon>Bacteria</taxon>
        <taxon>Pseudomonadati</taxon>
        <taxon>Pseudomonadota</taxon>
        <taxon>Gammaproteobacteria</taxon>
        <taxon>Alteromonadales</taxon>
        <taxon>Pseudoalteromonadaceae</taxon>
        <taxon>Psychrosphaera</taxon>
    </lineage>
</organism>
<keyword evidence="4" id="KW-0819">tRNA processing</keyword>
<evidence type="ECO:0000256" key="3">
    <source>
        <dbReference type="ARBA" id="ARBA00022691"/>
    </source>
</evidence>
<evidence type="ECO:0000256" key="1">
    <source>
        <dbReference type="ARBA" id="ARBA00012386"/>
    </source>
</evidence>
<keyword evidence="8" id="KW-1185">Reference proteome</keyword>
<dbReference type="RefSeq" id="WP_315946959.1">
    <property type="nucleotide sequence ID" value="NZ_JAWCUA010000007.1"/>
</dbReference>
<dbReference type="PANTHER" id="PTHR21392">
    <property type="entry name" value="TRNA-URIDINE AMINOCARBOXYPROPYLTRANSFERASE 2"/>
    <property type="match status" value="1"/>
</dbReference>
<keyword evidence="3" id="KW-0949">S-adenosyl-L-methionine</keyword>
<sequence length="243" mass="28337">MTTNNTNLEQGDKPDIKDSVGFKNNSVRVLRDYQRQFSTREFKARGYLLKRCESCLLAESKCVCDLVPQLESDIGVCMLMYHAEYYKPSNTGQLICAVIKDNYAFRWQRTELESTLEQLLTNELWYPIIVFPHDNVEPERQLQQVPDSLHLQGKRPLLIFLDGTWRQAKKMFVKSPYLSNLPVLQVSDIAKGNYQLREAYHEHHLSTVEVAAEIFKQVGEVNIAENLNHLFEVFKDGYKEFKR</sequence>
<gene>
    <name evidence="7" type="ORF">RT723_10205</name>
</gene>
<evidence type="ECO:0000313" key="7">
    <source>
        <dbReference type="EMBL" id="MDU0113360.1"/>
    </source>
</evidence>
<feature type="region of interest" description="Disordered" evidence="5">
    <location>
        <begin position="1"/>
        <end position="20"/>
    </location>
</feature>
<evidence type="ECO:0000256" key="4">
    <source>
        <dbReference type="ARBA" id="ARBA00022694"/>
    </source>
</evidence>
<dbReference type="PANTHER" id="PTHR21392:SF1">
    <property type="entry name" value="TRNA-URIDINE AMINOCARBOXYPROPYLTRANSFERASE"/>
    <property type="match status" value="1"/>
</dbReference>
<dbReference type="SMART" id="SM01144">
    <property type="entry name" value="DTW"/>
    <property type="match status" value="1"/>
</dbReference>
<evidence type="ECO:0000256" key="2">
    <source>
        <dbReference type="ARBA" id="ARBA00022679"/>
    </source>
</evidence>
<protein>
    <recommendedName>
        <fullName evidence="1">tRNA-uridine aminocarboxypropyltransferase</fullName>
        <ecNumber evidence="1">2.5.1.25</ecNumber>
    </recommendedName>
</protein>
<comment type="caution">
    <text evidence="7">The sequence shown here is derived from an EMBL/GenBank/DDBJ whole genome shotgun (WGS) entry which is preliminary data.</text>
</comment>
<evidence type="ECO:0000313" key="8">
    <source>
        <dbReference type="Proteomes" id="UP001257914"/>
    </source>
</evidence>
<keyword evidence="2" id="KW-0808">Transferase</keyword>
<proteinExistence type="predicted"/>
<reference evidence="7 8" key="1">
    <citation type="submission" date="2023-10" db="EMBL/GenBank/DDBJ databases">
        <title>Psychrosphaera aquimaarina strain SW33 isolated from seawater.</title>
        <authorList>
            <person name="Bayburt H."/>
            <person name="Kim J.M."/>
            <person name="Choi B.J."/>
            <person name="Jeon C.O."/>
        </authorList>
    </citation>
    <scope>NUCLEOTIDE SEQUENCE [LARGE SCALE GENOMIC DNA]</scope>
    <source>
        <strain evidence="7 8">KCTC 52743</strain>
    </source>
</reference>
<dbReference type="EMBL" id="JAWCUA010000007">
    <property type="protein sequence ID" value="MDU0113360.1"/>
    <property type="molecule type" value="Genomic_DNA"/>
</dbReference>
<feature type="compositionally biased region" description="Basic and acidic residues" evidence="5">
    <location>
        <begin position="10"/>
        <end position="20"/>
    </location>
</feature>
<feature type="domain" description="DTW" evidence="6">
    <location>
        <begin position="48"/>
        <end position="243"/>
    </location>
</feature>
<name>A0ABU3R1Q9_9GAMM</name>
<dbReference type="InterPro" id="IPR005636">
    <property type="entry name" value="DTW"/>
</dbReference>
<dbReference type="EC" id="2.5.1.25" evidence="1"/>
<evidence type="ECO:0000259" key="6">
    <source>
        <dbReference type="SMART" id="SM01144"/>
    </source>
</evidence>
<dbReference type="Proteomes" id="UP001257914">
    <property type="component" value="Unassembled WGS sequence"/>
</dbReference>